<keyword evidence="4" id="KW-1185">Reference proteome</keyword>
<dbReference type="InterPro" id="IPR046529">
    <property type="entry name" value="DUF6594"/>
</dbReference>
<feature type="transmembrane region" description="Helical" evidence="1">
    <location>
        <begin position="198"/>
        <end position="218"/>
    </location>
</feature>
<dbReference type="PANTHER" id="PTHR34502">
    <property type="entry name" value="DUF6594 DOMAIN-CONTAINING PROTEIN-RELATED"/>
    <property type="match status" value="1"/>
</dbReference>
<keyword evidence="1" id="KW-0472">Membrane</keyword>
<feature type="transmembrane region" description="Helical" evidence="1">
    <location>
        <begin position="173"/>
        <end position="191"/>
    </location>
</feature>
<feature type="domain" description="DUF6594" evidence="2">
    <location>
        <begin position="79"/>
        <end position="208"/>
    </location>
</feature>
<dbReference type="Pfam" id="PF20237">
    <property type="entry name" value="DUF6594"/>
    <property type="match status" value="1"/>
</dbReference>
<evidence type="ECO:0000313" key="4">
    <source>
        <dbReference type="Proteomes" id="UP000298493"/>
    </source>
</evidence>
<dbReference type="AlphaFoldDB" id="A0A4Z1NLY6"/>
<dbReference type="PANTHER" id="PTHR34502:SF5">
    <property type="entry name" value="DUF6594 DOMAIN-CONTAINING PROTEIN"/>
    <property type="match status" value="1"/>
</dbReference>
<comment type="caution">
    <text evidence="3">The sequence shown here is derived from an EMBL/GenBank/DDBJ whole genome shotgun (WGS) entry which is preliminary data.</text>
</comment>
<evidence type="ECO:0000256" key="1">
    <source>
        <dbReference type="SAM" id="Phobius"/>
    </source>
</evidence>
<organism evidence="3 4">
    <name type="scientific">Venturia nashicola</name>
    <dbReference type="NCBI Taxonomy" id="86259"/>
    <lineage>
        <taxon>Eukaryota</taxon>
        <taxon>Fungi</taxon>
        <taxon>Dikarya</taxon>
        <taxon>Ascomycota</taxon>
        <taxon>Pezizomycotina</taxon>
        <taxon>Dothideomycetes</taxon>
        <taxon>Pleosporomycetidae</taxon>
        <taxon>Venturiales</taxon>
        <taxon>Venturiaceae</taxon>
        <taxon>Venturia</taxon>
    </lineage>
</organism>
<gene>
    <name evidence="3" type="ORF">E6O75_ATG09655</name>
</gene>
<dbReference type="Proteomes" id="UP000298493">
    <property type="component" value="Unassembled WGS sequence"/>
</dbReference>
<protein>
    <recommendedName>
        <fullName evidence="2">DUF6594 domain-containing protein</fullName>
    </recommendedName>
</protein>
<sequence length="219" mass="23449">MQLGAYTFTLNGASVCAALLARFSAGRGALQSNDLLHSTSQHAMDRASDSEVVVDSISSQCKDDIEVSDENGIPLPSTRPEVTSANDVVGLRDHDEQDSFSTFLEQKALQWFPRHIVSRFSESAQKKNKLSTYKSRTALRVTALTTTIVACSLPILSISVLYPLKSMKGRQGAIAGFNVLLSVCLGVFTTAKRVEKSGVTAAFAAVQVVFVSSNGVAVM</sequence>
<evidence type="ECO:0000313" key="3">
    <source>
        <dbReference type="EMBL" id="TID16889.1"/>
    </source>
</evidence>
<proteinExistence type="predicted"/>
<feature type="transmembrane region" description="Helical" evidence="1">
    <location>
        <begin position="137"/>
        <end position="161"/>
    </location>
</feature>
<evidence type="ECO:0000259" key="2">
    <source>
        <dbReference type="Pfam" id="PF20237"/>
    </source>
</evidence>
<keyword evidence="1" id="KW-1133">Transmembrane helix</keyword>
<dbReference type="STRING" id="86259.A0A4Z1NLY6"/>
<dbReference type="OrthoDB" id="5342093at2759"/>
<reference evidence="3 4" key="1">
    <citation type="submission" date="2019-04" db="EMBL/GenBank/DDBJ databases">
        <title>High contiguity whole genome sequence and gene annotation resource for two Venturia nashicola isolates.</title>
        <authorList>
            <person name="Prokchorchik M."/>
            <person name="Won K."/>
            <person name="Lee Y."/>
            <person name="Choi E.D."/>
            <person name="Segonzac C."/>
            <person name="Sohn K.H."/>
        </authorList>
    </citation>
    <scope>NUCLEOTIDE SEQUENCE [LARGE SCALE GENOMIC DNA]</scope>
    <source>
        <strain evidence="3 4">PRI2</strain>
    </source>
</reference>
<name>A0A4Z1NLY6_9PEZI</name>
<dbReference type="EMBL" id="SNSC02000017">
    <property type="protein sequence ID" value="TID16889.1"/>
    <property type="molecule type" value="Genomic_DNA"/>
</dbReference>
<keyword evidence="1" id="KW-0812">Transmembrane</keyword>
<accession>A0A4Z1NLY6</accession>